<evidence type="ECO:0000256" key="2">
    <source>
        <dbReference type="ARBA" id="ARBA00022723"/>
    </source>
</evidence>
<dbReference type="AlphaFoldDB" id="A0A7V8FQS5"/>
<name>A0A7V8FQS5_9BURK</name>
<sequence length="222" mass="24487">MPPDPRVNSPASPSATRTEDRLAPLRDFVTSLARLLDQAPDEPRIRHEGGALLARLVARDDWLPDDYAQPHPQHYQQYLLHADSAERFSVVSFVWGPGQATPIHDHTVWGLIGMLRGGEFSQGYERDAQGRWVADGPAVRLHPGQVEAVSPTVGDVHRVRNAYDDQVSISIHVYGANIGAVARSVYTEDGGRKAFVSGYSNTRLPNLWDRSQTVRAQLAHGA</sequence>
<protein>
    <submittedName>
        <fullName evidence="8">3-mercaptopropionate dioxygenase</fullName>
    </submittedName>
</protein>
<reference evidence="9" key="1">
    <citation type="journal article" date="2020" name="MBio">
        <title>Horizontal gene transfer to a defensive symbiont with a reduced genome amongst a multipartite beetle microbiome.</title>
        <authorList>
            <person name="Waterworth S.C."/>
            <person name="Florez L.V."/>
            <person name="Rees E.R."/>
            <person name="Hertweck C."/>
            <person name="Kaltenpoth M."/>
            <person name="Kwan J.C."/>
        </authorList>
    </citation>
    <scope>NUCLEOTIDE SEQUENCE [LARGE SCALE GENOMIC DNA]</scope>
</reference>
<dbReference type="PANTHER" id="PTHR12918">
    <property type="entry name" value="CYSTEINE DIOXYGENASE"/>
    <property type="match status" value="1"/>
</dbReference>
<feature type="region of interest" description="Disordered" evidence="7">
    <location>
        <begin position="1"/>
        <end position="20"/>
    </location>
</feature>
<dbReference type="CDD" id="cd10548">
    <property type="entry name" value="cupin_CDO"/>
    <property type="match status" value="1"/>
</dbReference>
<proteinExistence type="inferred from homology"/>
<evidence type="ECO:0000256" key="7">
    <source>
        <dbReference type="SAM" id="MobiDB-lite"/>
    </source>
</evidence>
<keyword evidence="4" id="KW-0560">Oxidoreductase</keyword>
<dbReference type="Gene3D" id="2.60.120.10">
    <property type="entry name" value="Jelly Rolls"/>
    <property type="match status" value="1"/>
</dbReference>
<dbReference type="SUPFAM" id="SSF51182">
    <property type="entry name" value="RmlC-like cupins"/>
    <property type="match status" value="1"/>
</dbReference>
<dbReference type="GO" id="GO:0008198">
    <property type="term" value="F:ferrous iron binding"/>
    <property type="evidence" value="ECO:0007669"/>
    <property type="project" value="TreeGrafter"/>
</dbReference>
<evidence type="ECO:0000256" key="3">
    <source>
        <dbReference type="ARBA" id="ARBA00022964"/>
    </source>
</evidence>
<comment type="similarity">
    <text evidence="1">Belongs to the cysteine dioxygenase family.</text>
</comment>
<comment type="caution">
    <text evidence="8">The sequence shown here is derived from an EMBL/GenBank/DDBJ whole genome shotgun (WGS) entry which is preliminary data.</text>
</comment>
<organism evidence="8 9">
    <name type="scientific">Paracidovorax wautersii</name>
    <dbReference type="NCBI Taxonomy" id="1177982"/>
    <lineage>
        <taxon>Bacteria</taxon>
        <taxon>Pseudomonadati</taxon>
        <taxon>Pseudomonadota</taxon>
        <taxon>Betaproteobacteria</taxon>
        <taxon>Burkholderiales</taxon>
        <taxon>Comamonadaceae</taxon>
        <taxon>Paracidovorax</taxon>
    </lineage>
</organism>
<keyword evidence="2 6" id="KW-0479">Metal-binding</keyword>
<dbReference type="InterPro" id="IPR014710">
    <property type="entry name" value="RmlC-like_jellyroll"/>
</dbReference>
<dbReference type="Proteomes" id="UP000461670">
    <property type="component" value="Unassembled WGS sequence"/>
</dbReference>
<feature type="binding site" evidence="6">
    <location>
        <position position="106"/>
    </location>
    <ligand>
        <name>Fe cation</name>
        <dbReference type="ChEBI" id="CHEBI:24875"/>
        <note>catalytic</note>
    </ligand>
</feature>
<evidence type="ECO:0000256" key="6">
    <source>
        <dbReference type="PIRSR" id="PIRSR610300-51"/>
    </source>
</evidence>
<gene>
    <name evidence="8" type="ORF">GAK30_01032</name>
</gene>
<evidence type="ECO:0000256" key="5">
    <source>
        <dbReference type="ARBA" id="ARBA00023004"/>
    </source>
</evidence>
<feature type="binding site" evidence="6">
    <location>
        <position position="104"/>
    </location>
    <ligand>
        <name>Fe cation</name>
        <dbReference type="ChEBI" id="CHEBI:24875"/>
        <note>catalytic</note>
    </ligand>
</feature>
<evidence type="ECO:0000313" key="9">
    <source>
        <dbReference type="Proteomes" id="UP000461670"/>
    </source>
</evidence>
<feature type="binding site" evidence="6">
    <location>
        <position position="157"/>
    </location>
    <ligand>
        <name>Fe cation</name>
        <dbReference type="ChEBI" id="CHEBI:24875"/>
        <note>catalytic</note>
    </ligand>
</feature>
<dbReference type="GO" id="GO:0016702">
    <property type="term" value="F:oxidoreductase activity, acting on single donors with incorporation of molecular oxygen, incorporation of two atoms of oxygen"/>
    <property type="evidence" value="ECO:0007669"/>
    <property type="project" value="InterPro"/>
</dbReference>
<dbReference type="Pfam" id="PF05995">
    <property type="entry name" value="CDO_I"/>
    <property type="match status" value="1"/>
</dbReference>
<dbReference type="PANTHER" id="PTHR12918:SF1">
    <property type="entry name" value="CYSTEINE DIOXYGENASE TYPE 1"/>
    <property type="match status" value="1"/>
</dbReference>
<dbReference type="Gene3D" id="1.20.5.440">
    <property type="entry name" value="ATP synthase delta/epsilon subunit, C-terminal domain"/>
    <property type="match status" value="1"/>
</dbReference>
<keyword evidence="3 8" id="KW-0223">Dioxygenase</keyword>
<evidence type="ECO:0000313" key="8">
    <source>
        <dbReference type="EMBL" id="KAF1022659.1"/>
    </source>
</evidence>
<dbReference type="InterPro" id="IPR010300">
    <property type="entry name" value="CDO_1"/>
</dbReference>
<dbReference type="EMBL" id="WNDQ01000010">
    <property type="protein sequence ID" value="KAF1022659.1"/>
    <property type="molecule type" value="Genomic_DNA"/>
</dbReference>
<keyword evidence="5 6" id="KW-0408">Iron</keyword>
<accession>A0A7V8FQS5</accession>
<evidence type="ECO:0000256" key="1">
    <source>
        <dbReference type="ARBA" id="ARBA00006622"/>
    </source>
</evidence>
<dbReference type="InterPro" id="IPR011051">
    <property type="entry name" value="RmlC_Cupin_sf"/>
</dbReference>
<evidence type="ECO:0000256" key="4">
    <source>
        <dbReference type="ARBA" id="ARBA00023002"/>
    </source>
</evidence>